<reference evidence="2 3" key="1">
    <citation type="submission" date="2020-01" db="EMBL/GenBank/DDBJ databases">
        <title>Genome sequence of Desulfovibrio aerotolerans DSM 16695(T).</title>
        <authorList>
            <person name="Karnachuk O."/>
            <person name="Avakyan M."/>
            <person name="Mardanov A."/>
            <person name="Kadnikov V."/>
            <person name="Ravin N."/>
        </authorList>
    </citation>
    <scope>NUCLEOTIDE SEQUENCE [LARGE SCALE GENOMIC DNA]</scope>
    <source>
        <strain evidence="2 3">DSM 16695</strain>
    </source>
</reference>
<proteinExistence type="predicted"/>
<dbReference type="OrthoDB" id="5453594at2"/>
<accession>A0A7C9NKY0</accession>
<feature type="region of interest" description="Disordered" evidence="1">
    <location>
        <begin position="73"/>
        <end position="102"/>
    </location>
</feature>
<evidence type="ECO:0000256" key="1">
    <source>
        <dbReference type="SAM" id="MobiDB-lite"/>
    </source>
</evidence>
<dbReference type="Proteomes" id="UP000482487">
    <property type="component" value="Unassembled WGS sequence"/>
</dbReference>
<evidence type="ECO:0000313" key="3">
    <source>
        <dbReference type="Proteomes" id="UP000482487"/>
    </source>
</evidence>
<dbReference type="AlphaFoldDB" id="A0A7C9NKY0"/>
<dbReference type="EMBL" id="WVUD01000030">
    <property type="protein sequence ID" value="MYL84356.1"/>
    <property type="molecule type" value="Genomic_DNA"/>
</dbReference>
<dbReference type="InterPro" id="IPR027588">
    <property type="entry name" value="XXXCH_dom_fam"/>
</dbReference>
<comment type="caution">
    <text evidence="2">The sequence shown here is derived from an EMBL/GenBank/DDBJ whole genome shotgun (WGS) entry which is preliminary data.</text>
</comment>
<sequence length="193" mass="20649">MSGSHKRKFELVLPRVEALEALSNLTAKAGLGELVVGTEVVPLDDCSSLKISIKHFGASSMLKVTLKYPALGPDALPAPEDDAPETGQSQPETVETSGQPRYKNLKKRMKSTFKLIVMALRASLIPDPDAVASFIADSRVMTRFPGKGDAFYPAYDAEVDRFAAAAATGDIAAMTASAAALDRMKKECHSRHA</sequence>
<protein>
    <submittedName>
        <fullName evidence="2">GAK system XXXCH domain-containing protein</fullName>
    </submittedName>
</protein>
<keyword evidence="3" id="KW-1185">Reference proteome</keyword>
<dbReference type="NCBIfam" id="TIGR04358">
    <property type="entry name" value="XXXCH_domain"/>
    <property type="match status" value="1"/>
</dbReference>
<feature type="compositionally biased region" description="Polar residues" evidence="1">
    <location>
        <begin position="86"/>
        <end position="99"/>
    </location>
</feature>
<dbReference type="RefSeq" id="WP_160962303.1">
    <property type="nucleotide sequence ID" value="NZ_WVUD01000030.1"/>
</dbReference>
<evidence type="ECO:0000313" key="2">
    <source>
        <dbReference type="EMBL" id="MYL84356.1"/>
    </source>
</evidence>
<name>A0A7C9NKY0_9BACT</name>
<gene>
    <name evidence="2" type="ORF">GTA51_14595</name>
</gene>
<organism evidence="2 3">
    <name type="scientific">Solidesulfovibrio aerotolerans</name>
    <dbReference type="NCBI Taxonomy" id="295255"/>
    <lineage>
        <taxon>Bacteria</taxon>
        <taxon>Pseudomonadati</taxon>
        <taxon>Thermodesulfobacteriota</taxon>
        <taxon>Desulfovibrionia</taxon>
        <taxon>Desulfovibrionales</taxon>
        <taxon>Desulfovibrionaceae</taxon>
        <taxon>Solidesulfovibrio</taxon>
    </lineage>
</organism>